<dbReference type="Pfam" id="PF12728">
    <property type="entry name" value="HTH_17"/>
    <property type="match status" value="1"/>
</dbReference>
<dbReference type="EMBL" id="JACPRF010000034">
    <property type="protein sequence ID" value="MBI2875475.1"/>
    <property type="molecule type" value="Genomic_DNA"/>
</dbReference>
<protein>
    <submittedName>
        <fullName evidence="3">Helix-turn-helix domain-containing protein</fullName>
    </submittedName>
</protein>
<evidence type="ECO:0000259" key="2">
    <source>
        <dbReference type="Pfam" id="PF12728"/>
    </source>
</evidence>
<dbReference type="Proteomes" id="UP000769766">
    <property type="component" value="Unassembled WGS sequence"/>
</dbReference>
<feature type="domain" description="Helix-turn-helix" evidence="2">
    <location>
        <begin position="150"/>
        <end position="197"/>
    </location>
</feature>
<feature type="compositionally biased region" description="Pro residues" evidence="1">
    <location>
        <begin position="47"/>
        <end position="62"/>
    </location>
</feature>
<feature type="compositionally biased region" description="Basic and acidic residues" evidence="1">
    <location>
        <begin position="15"/>
        <end position="31"/>
    </location>
</feature>
<sequence>MEKIGLISLLRRDRKLPETEAQRRARARELTKAGLPPASQATAPVTPSTPLPPVPPEPPADPPESAISVALTPPERPPCGAGEPLPDPQESVISLELSPEQTQALQVLPLLASRRDAHASPPAFELTELQDQRGVVFQFSLRTEAIPEMVSVQDLCQQLKVSRQLVMDLVRKGELRCYRIGSRYRFAVAEVRSYLDRTSSQ</sequence>
<dbReference type="GO" id="GO:0003677">
    <property type="term" value="F:DNA binding"/>
    <property type="evidence" value="ECO:0007669"/>
    <property type="project" value="InterPro"/>
</dbReference>
<reference evidence="3" key="1">
    <citation type="submission" date="2020-07" db="EMBL/GenBank/DDBJ databases">
        <title>Huge and variable diversity of episymbiotic CPR bacteria and DPANN archaea in groundwater ecosystems.</title>
        <authorList>
            <person name="He C.Y."/>
            <person name="Keren R."/>
            <person name="Whittaker M."/>
            <person name="Farag I.F."/>
            <person name="Doudna J."/>
            <person name="Cate J.H.D."/>
            <person name="Banfield J.F."/>
        </authorList>
    </citation>
    <scope>NUCLEOTIDE SEQUENCE</scope>
    <source>
        <strain evidence="3">NC_groundwater_672_Ag_B-0.1um_62_36</strain>
    </source>
</reference>
<evidence type="ECO:0000313" key="4">
    <source>
        <dbReference type="Proteomes" id="UP000769766"/>
    </source>
</evidence>
<dbReference type="InterPro" id="IPR041657">
    <property type="entry name" value="HTH_17"/>
</dbReference>
<evidence type="ECO:0000256" key="1">
    <source>
        <dbReference type="SAM" id="MobiDB-lite"/>
    </source>
</evidence>
<evidence type="ECO:0000313" key="3">
    <source>
        <dbReference type="EMBL" id="MBI2875475.1"/>
    </source>
</evidence>
<dbReference type="NCBIfam" id="TIGR01764">
    <property type="entry name" value="excise"/>
    <property type="match status" value="1"/>
</dbReference>
<feature type="region of interest" description="Disordered" evidence="1">
    <location>
        <begin position="13"/>
        <end position="89"/>
    </location>
</feature>
<proteinExistence type="predicted"/>
<name>A0A932FUD4_UNCTE</name>
<accession>A0A932FUD4</accession>
<gene>
    <name evidence="3" type="ORF">HYY20_01180</name>
</gene>
<dbReference type="AlphaFoldDB" id="A0A932FUD4"/>
<dbReference type="InterPro" id="IPR010093">
    <property type="entry name" value="SinI_DNA-bd"/>
</dbReference>
<comment type="caution">
    <text evidence="3">The sequence shown here is derived from an EMBL/GenBank/DDBJ whole genome shotgun (WGS) entry which is preliminary data.</text>
</comment>
<organism evidence="3 4">
    <name type="scientific">Tectimicrobiota bacterium</name>
    <dbReference type="NCBI Taxonomy" id="2528274"/>
    <lineage>
        <taxon>Bacteria</taxon>
        <taxon>Pseudomonadati</taxon>
        <taxon>Nitrospinota/Tectimicrobiota group</taxon>
        <taxon>Candidatus Tectimicrobiota</taxon>
    </lineage>
</organism>